<name>A0A3M0D749_9PROT</name>
<protein>
    <submittedName>
        <fullName evidence="8">Lysine N6-hydroxylase</fullName>
    </submittedName>
</protein>
<dbReference type="EMBL" id="REFR01000009">
    <property type="protein sequence ID" value="RMB12093.1"/>
    <property type="molecule type" value="Genomic_DNA"/>
</dbReference>
<keyword evidence="4" id="KW-0285">Flavoprotein</keyword>
<comment type="caution">
    <text evidence="8">The sequence shown here is derived from an EMBL/GenBank/DDBJ whole genome shotgun (WGS) entry which is preliminary data.</text>
</comment>
<accession>A0A3M0D749</accession>
<dbReference type="PANTHER" id="PTHR42802:SF1">
    <property type="entry name" value="L-ORNITHINE N(5)-MONOOXYGENASE"/>
    <property type="match status" value="1"/>
</dbReference>
<comment type="pathway">
    <text evidence="2">Siderophore biosynthesis.</text>
</comment>
<evidence type="ECO:0000313" key="8">
    <source>
        <dbReference type="EMBL" id="RMB12093.1"/>
    </source>
</evidence>
<reference evidence="8 9" key="1">
    <citation type="submission" date="2018-10" db="EMBL/GenBank/DDBJ databases">
        <title>Genomic Encyclopedia of Archaeal and Bacterial Type Strains, Phase II (KMG-II): from individual species to whole genera.</title>
        <authorList>
            <person name="Goeker M."/>
        </authorList>
    </citation>
    <scope>NUCLEOTIDE SEQUENCE [LARGE SCALE GENOMIC DNA]</scope>
    <source>
        <strain evidence="8 9">DSM 25217</strain>
    </source>
</reference>
<evidence type="ECO:0000256" key="6">
    <source>
        <dbReference type="ARBA" id="ARBA00022857"/>
    </source>
</evidence>
<dbReference type="Gene3D" id="3.50.50.60">
    <property type="entry name" value="FAD/NAD(P)-binding domain"/>
    <property type="match status" value="1"/>
</dbReference>
<dbReference type="GO" id="GO:0016491">
    <property type="term" value="F:oxidoreductase activity"/>
    <property type="evidence" value="ECO:0007669"/>
    <property type="project" value="UniProtKB-KW"/>
</dbReference>
<dbReference type="AlphaFoldDB" id="A0A3M0D749"/>
<evidence type="ECO:0000256" key="1">
    <source>
        <dbReference type="ARBA" id="ARBA00001974"/>
    </source>
</evidence>
<evidence type="ECO:0000256" key="5">
    <source>
        <dbReference type="ARBA" id="ARBA00022827"/>
    </source>
</evidence>
<dbReference type="Pfam" id="PF13434">
    <property type="entry name" value="Lys_Orn_oxgnase"/>
    <property type="match status" value="1"/>
</dbReference>
<evidence type="ECO:0000313" key="9">
    <source>
        <dbReference type="Proteomes" id="UP000271227"/>
    </source>
</evidence>
<dbReference type="SUPFAM" id="SSF51905">
    <property type="entry name" value="FAD/NAD(P)-binding domain"/>
    <property type="match status" value="2"/>
</dbReference>
<evidence type="ECO:0000256" key="4">
    <source>
        <dbReference type="ARBA" id="ARBA00022630"/>
    </source>
</evidence>
<dbReference type="OrthoDB" id="7527071at2"/>
<evidence type="ECO:0000256" key="2">
    <source>
        <dbReference type="ARBA" id="ARBA00004924"/>
    </source>
</evidence>
<gene>
    <name evidence="8" type="ORF">BXY39_0583</name>
</gene>
<keyword evidence="5" id="KW-0274">FAD</keyword>
<dbReference type="PANTHER" id="PTHR42802">
    <property type="entry name" value="MONOOXYGENASE"/>
    <property type="match status" value="1"/>
</dbReference>
<dbReference type="InterPro" id="IPR025700">
    <property type="entry name" value="Lys/Orn_oxygenase"/>
</dbReference>
<keyword evidence="9" id="KW-1185">Reference proteome</keyword>
<sequence length="434" mass="47686">MNDFPHTVAGIGVGPANLSLAALMAPLDDAQTVFFEQKPAFSWHPGLLFETAALQTSFLKDLVTAADPTSPYSFVSFLVAKKRFYRFLSANFGSVLRSEFAEYMGWVAERIDALRFGASVRDVTYGDGMFLLRHDKGAVRARHLAVGSGSRPRMPEWVRADEKAACIHSSRFLLSDTDLAGKRVAVVGGGQSGAEIFEHLITKGDGMPSHIAWISRRPNFLPLDESAFTNEWFTPGYVAAFQEVSEQRKQRLLAHQKLASDGISDSTLTGIYRRLYDLHYLQGRPDVAALMPGREVVDMRHEAGGARLTLRNDFSGAVESVPADVVILATGYEWYLPDCLDPLTDRIDVDGDGRLRLDARYRVSWSGPGENRIYAQNAARHSHGVADAQLSLLAWRSAVIVNDIMGRAVYDVGGEIDPIQWTPGLSETAVPAAV</sequence>
<evidence type="ECO:0000256" key="3">
    <source>
        <dbReference type="ARBA" id="ARBA00007588"/>
    </source>
</evidence>
<comment type="cofactor">
    <cofactor evidence="1">
        <name>FAD</name>
        <dbReference type="ChEBI" id="CHEBI:57692"/>
    </cofactor>
</comment>
<dbReference type="InterPro" id="IPR036188">
    <property type="entry name" value="FAD/NAD-bd_sf"/>
</dbReference>
<keyword evidence="6" id="KW-0521">NADP</keyword>
<proteinExistence type="inferred from homology"/>
<organism evidence="8 9">
    <name type="scientific">Eilatimonas milleporae</name>
    <dbReference type="NCBI Taxonomy" id="911205"/>
    <lineage>
        <taxon>Bacteria</taxon>
        <taxon>Pseudomonadati</taxon>
        <taxon>Pseudomonadota</taxon>
        <taxon>Alphaproteobacteria</taxon>
        <taxon>Kordiimonadales</taxon>
        <taxon>Kordiimonadaceae</taxon>
        <taxon>Eilatimonas</taxon>
    </lineage>
</organism>
<comment type="similarity">
    <text evidence="3">Belongs to the lysine N(6)-hydroxylase/L-ornithine N(5)-oxygenase family.</text>
</comment>
<dbReference type="Proteomes" id="UP000271227">
    <property type="component" value="Unassembled WGS sequence"/>
</dbReference>
<dbReference type="PRINTS" id="PR00368">
    <property type="entry name" value="FADPNR"/>
</dbReference>
<dbReference type="InParanoid" id="A0A3M0D749"/>
<keyword evidence="7" id="KW-0560">Oxidoreductase</keyword>
<evidence type="ECO:0000256" key="7">
    <source>
        <dbReference type="ARBA" id="ARBA00023002"/>
    </source>
</evidence>
<dbReference type="RefSeq" id="WP_121937303.1">
    <property type="nucleotide sequence ID" value="NZ_REFR01000009.1"/>
</dbReference>